<dbReference type="Gene3D" id="3.30.950.30">
    <property type="entry name" value="Schlafen, AAA domain"/>
    <property type="match status" value="1"/>
</dbReference>
<dbReference type="PANTHER" id="PTHR30595:SF6">
    <property type="entry name" value="SCHLAFEN ALBA-2 DOMAIN-CONTAINING PROTEIN"/>
    <property type="match status" value="1"/>
</dbReference>
<proteinExistence type="predicted"/>
<accession>A0A1V1NU01</accession>
<evidence type="ECO:0000313" key="2">
    <source>
        <dbReference type="EMBL" id="ETR66033.1"/>
    </source>
</evidence>
<name>A0A1V1NU01_9BACT</name>
<dbReference type="PANTHER" id="PTHR30595">
    <property type="entry name" value="GLPR-RELATED TRANSCRIPTIONAL REPRESSOR"/>
    <property type="match status" value="1"/>
</dbReference>
<dbReference type="AlphaFoldDB" id="A0A1V1NU01"/>
<reference evidence="3" key="1">
    <citation type="submission" date="2012-11" db="EMBL/GenBank/DDBJ databases">
        <authorList>
            <person name="Lucero-Rivera Y.E."/>
            <person name="Tovar-Ramirez D."/>
        </authorList>
    </citation>
    <scope>NUCLEOTIDE SEQUENCE [LARGE SCALE GENOMIC DNA]</scope>
    <source>
        <strain evidence="3">Araruama</strain>
    </source>
</reference>
<comment type="caution">
    <text evidence="2">The sequence shown here is derived from an EMBL/GenBank/DDBJ whole genome shotgun (WGS) entry which is preliminary data.</text>
</comment>
<sequence>MNIFQMEKKMPALIKELIQLNEGKTLEFKRDLSSPKNFLKTLVAFANSAGGRLVFGVEDKTQAIVGIENPLDEEERLCNIISDSIEPRLVPNIEMTTIEEKTLFIVEVF</sequence>
<gene>
    <name evidence="2" type="ORF">OMM_13345</name>
</gene>
<organism evidence="2 3">
    <name type="scientific">Candidatus Magnetoglobus multicellularis str. Araruama</name>
    <dbReference type="NCBI Taxonomy" id="890399"/>
    <lineage>
        <taxon>Bacteria</taxon>
        <taxon>Pseudomonadati</taxon>
        <taxon>Thermodesulfobacteriota</taxon>
        <taxon>Desulfobacteria</taxon>
        <taxon>Desulfobacterales</taxon>
        <taxon>Desulfobacteraceae</taxon>
        <taxon>Candidatus Magnetoglobus</taxon>
    </lineage>
</organism>
<dbReference type="Pfam" id="PF04326">
    <property type="entry name" value="SLFN_AlbA_2"/>
    <property type="match status" value="1"/>
</dbReference>
<dbReference type="EMBL" id="ATBP01002285">
    <property type="protein sequence ID" value="ETR66033.1"/>
    <property type="molecule type" value="Genomic_DNA"/>
</dbReference>
<protein>
    <recommendedName>
        <fullName evidence="1">Schlafen AlbA-2 domain-containing protein</fullName>
    </recommendedName>
</protein>
<evidence type="ECO:0000259" key="1">
    <source>
        <dbReference type="Pfam" id="PF04326"/>
    </source>
</evidence>
<evidence type="ECO:0000313" key="3">
    <source>
        <dbReference type="Proteomes" id="UP000189670"/>
    </source>
</evidence>
<dbReference type="Proteomes" id="UP000189670">
    <property type="component" value="Unassembled WGS sequence"/>
</dbReference>
<feature type="domain" description="Schlafen AlbA-2" evidence="1">
    <location>
        <begin position="22"/>
        <end position="108"/>
    </location>
</feature>
<dbReference type="InterPro" id="IPR038461">
    <property type="entry name" value="Schlafen_AlbA_2_dom_sf"/>
</dbReference>
<dbReference type="InterPro" id="IPR007421">
    <property type="entry name" value="Schlafen_AlbA_2_dom"/>
</dbReference>